<reference evidence="1 2" key="1">
    <citation type="submission" date="2018-05" db="EMBL/GenBank/DDBJ databases">
        <title>Lujinxingia marina gen. nov. sp. nov., a new facultative anaerobic member of the class Deltaproteobacteria, and proposal of Lujinxingaceae fam. nov.</title>
        <authorList>
            <person name="Li C.-M."/>
        </authorList>
    </citation>
    <scope>NUCLEOTIDE SEQUENCE [LARGE SCALE GENOMIC DNA]</scope>
    <source>
        <strain evidence="1 2">B210</strain>
    </source>
</reference>
<name>A0A328C4W2_9DELT</name>
<protein>
    <recommendedName>
        <fullName evidence="3">Phosphoserine phosphatase</fullName>
    </recommendedName>
</protein>
<accession>A0A328C4W2</accession>
<dbReference type="Pfam" id="PF12710">
    <property type="entry name" value="HAD"/>
    <property type="match status" value="1"/>
</dbReference>
<proteinExistence type="predicted"/>
<comment type="caution">
    <text evidence="1">The sequence shown here is derived from an EMBL/GenBank/DDBJ whole genome shotgun (WGS) entry which is preliminary data.</text>
</comment>
<dbReference type="InterPro" id="IPR050582">
    <property type="entry name" value="HAD-like_SerB"/>
</dbReference>
<evidence type="ECO:0008006" key="3">
    <source>
        <dbReference type="Google" id="ProtNLM"/>
    </source>
</evidence>
<dbReference type="Proteomes" id="UP000249169">
    <property type="component" value="Unassembled WGS sequence"/>
</dbReference>
<organism evidence="1 2">
    <name type="scientific">Lujinxingia litoralis</name>
    <dbReference type="NCBI Taxonomy" id="2211119"/>
    <lineage>
        <taxon>Bacteria</taxon>
        <taxon>Deltaproteobacteria</taxon>
        <taxon>Bradymonadales</taxon>
        <taxon>Lujinxingiaceae</taxon>
        <taxon>Lujinxingia</taxon>
    </lineage>
</organism>
<evidence type="ECO:0000313" key="1">
    <source>
        <dbReference type="EMBL" id="RAL20060.1"/>
    </source>
</evidence>
<dbReference type="SUPFAM" id="SSF56784">
    <property type="entry name" value="HAD-like"/>
    <property type="match status" value="1"/>
</dbReference>
<dbReference type="Gene3D" id="3.40.50.1000">
    <property type="entry name" value="HAD superfamily/HAD-like"/>
    <property type="match status" value="1"/>
</dbReference>
<dbReference type="InterPro" id="IPR036412">
    <property type="entry name" value="HAD-like_sf"/>
</dbReference>
<gene>
    <name evidence="1" type="ORF">DL240_19040</name>
</gene>
<dbReference type="InterPro" id="IPR023214">
    <property type="entry name" value="HAD_sf"/>
</dbReference>
<evidence type="ECO:0000313" key="2">
    <source>
        <dbReference type="Proteomes" id="UP000249169"/>
    </source>
</evidence>
<sequence>MAWARANRTELVANSLGHYKAFSARREAGTKLFYRRRAGMQGQAQPGGVPAGFEASIARRLSQVLAGAAGQVAVFDFDNTCIVGDIGELYSHYLIDRVAYRYDLEAFWELVHPEEGRDELRMLSQALRAMGEQAREADPRYARYLAEMGALYGRRLERLGKRACYEWAVRLHVGLSPAEMEAYTVEAIAGELRRELRDECRFSGRGEEVRIARGVRVVSQVRGLMEALRRAGAEVWVVSATNVWTVRVFAQLLGVAPEQVIGNRVELDGERLSSRTARPVLFREGKVEAIKEVIGRRPWLAVGDAGTDFEMLCDAEHALVMDKGDALLRREGPGRGFMMQERDALDMEAPEVALKALDVLRGVEPVVAR</sequence>
<keyword evidence="2" id="KW-1185">Reference proteome</keyword>
<dbReference type="AlphaFoldDB" id="A0A328C4W2"/>
<dbReference type="PANTHER" id="PTHR43344">
    <property type="entry name" value="PHOSPHOSERINE PHOSPHATASE"/>
    <property type="match status" value="1"/>
</dbReference>
<dbReference type="EMBL" id="QHKO01000016">
    <property type="protein sequence ID" value="RAL20060.1"/>
    <property type="molecule type" value="Genomic_DNA"/>
</dbReference>